<feature type="domain" description="Arginyl tRNA synthetase N-terminal" evidence="14">
    <location>
        <begin position="6"/>
        <end position="84"/>
    </location>
</feature>
<dbReference type="PANTHER" id="PTHR11956">
    <property type="entry name" value="ARGINYL-TRNA SYNTHETASE"/>
    <property type="match status" value="1"/>
</dbReference>
<dbReference type="SUPFAM" id="SSF55190">
    <property type="entry name" value="Arginyl-tRNA synthetase (ArgRS), N-terminal 'additional' domain"/>
    <property type="match status" value="1"/>
</dbReference>
<dbReference type="SUPFAM" id="SSF52374">
    <property type="entry name" value="Nucleotidylyl transferase"/>
    <property type="match status" value="1"/>
</dbReference>
<dbReference type="SMART" id="SM01016">
    <property type="entry name" value="Arg_tRNA_synt_N"/>
    <property type="match status" value="1"/>
</dbReference>
<protein>
    <recommendedName>
        <fullName evidence="11">Arginine--tRNA ligase</fullName>
        <ecNumber evidence="11">6.1.1.19</ecNumber>
    </recommendedName>
    <alternativeName>
        <fullName evidence="11">Arginyl-tRNA synthetase</fullName>
        <shortName evidence="11">ArgRS</shortName>
    </alternativeName>
</protein>
<dbReference type="InterPro" id="IPR005148">
    <property type="entry name" value="Arg-tRNA-synth_N"/>
</dbReference>
<dbReference type="InterPro" id="IPR008909">
    <property type="entry name" value="DALR_anticod-bd"/>
</dbReference>
<evidence type="ECO:0000313" key="16">
    <source>
        <dbReference type="Proteomes" id="UP000179157"/>
    </source>
</evidence>
<dbReference type="InterPro" id="IPR035684">
    <property type="entry name" value="ArgRS_core"/>
</dbReference>
<comment type="subcellular location">
    <subcellularLocation>
        <location evidence="1 11">Cytoplasm</location>
    </subcellularLocation>
</comment>
<evidence type="ECO:0000256" key="5">
    <source>
        <dbReference type="ARBA" id="ARBA00022598"/>
    </source>
</evidence>
<gene>
    <name evidence="11" type="primary">argS</name>
    <name evidence="15" type="ORF">A2Z21_03655</name>
</gene>
<evidence type="ECO:0000256" key="4">
    <source>
        <dbReference type="ARBA" id="ARBA00022490"/>
    </source>
</evidence>
<accession>A0A1F5UNJ3</accession>
<dbReference type="InterPro" id="IPR001278">
    <property type="entry name" value="Arg-tRNA-ligase"/>
</dbReference>
<comment type="similarity">
    <text evidence="2 11 12">Belongs to the class-I aminoacyl-tRNA synthetase family.</text>
</comment>
<dbReference type="Pfam" id="PF03485">
    <property type="entry name" value="Arg_tRNA_synt_N"/>
    <property type="match status" value="1"/>
</dbReference>
<comment type="caution">
    <text evidence="11">Lacks conserved residue(s) required for the propagation of feature annotation.</text>
</comment>
<evidence type="ECO:0000256" key="9">
    <source>
        <dbReference type="ARBA" id="ARBA00023146"/>
    </source>
</evidence>
<dbReference type="PRINTS" id="PR01038">
    <property type="entry name" value="TRNASYNTHARG"/>
</dbReference>
<dbReference type="InterPro" id="IPR014729">
    <property type="entry name" value="Rossmann-like_a/b/a_fold"/>
</dbReference>
<evidence type="ECO:0000259" key="13">
    <source>
        <dbReference type="SMART" id="SM00836"/>
    </source>
</evidence>
<dbReference type="SUPFAM" id="SSF47323">
    <property type="entry name" value="Anticodon-binding domain of a subclass of class I aminoacyl-tRNA synthetases"/>
    <property type="match status" value="1"/>
</dbReference>
<dbReference type="CDD" id="cd00671">
    <property type="entry name" value="ArgRS_core"/>
    <property type="match status" value="1"/>
</dbReference>
<proteinExistence type="inferred from homology"/>
<dbReference type="Gene3D" id="3.30.1360.70">
    <property type="entry name" value="Arginyl tRNA synthetase N-terminal domain"/>
    <property type="match status" value="1"/>
</dbReference>
<dbReference type="NCBIfam" id="TIGR00456">
    <property type="entry name" value="argS"/>
    <property type="match status" value="1"/>
</dbReference>
<dbReference type="GO" id="GO:0006420">
    <property type="term" value="P:arginyl-tRNA aminoacylation"/>
    <property type="evidence" value="ECO:0007669"/>
    <property type="project" value="UniProtKB-UniRule"/>
</dbReference>
<dbReference type="EC" id="6.1.1.19" evidence="11"/>
<evidence type="ECO:0000313" key="15">
    <source>
        <dbReference type="EMBL" id="OGF52679.1"/>
    </source>
</evidence>
<name>A0A1F5UNJ3_FRAXR</name>
<evidence type="ECO:0000256" key="6">
    <source>
        <dbReference type="ARBA" id="ARBA00022741"/>
    </source>
</evidence>
<dbReference type="Pfam" id="PF05746">
    <property type="entry name" value="DALR_1"/>
    <property type="match status" value="1"/>
</dbReference>
<keyword evidence="8 11" id="KW-0648">Protein biosynthesis</keyword>
<keyword evidence="4 11" id="KW-0963">Cytoplasm</keyword>
<dbReference type="InterPro" id="IPR009080">
    <property type="entry name" value="tRNAsynth_Ia_anticodon-bd"/>
</dbReference>
<dbReference type="SMART" id="SM00836">
    <property type="entry name" value="DALR_1"/>
    <property type="match status" value="1"/>
</dbReference>
<dbReference type="Gene3D" id="1.10.730.10">
    <property type="entry name" value="Isoleucyl-tRNA Synthetase, Domain 1"/>
    <property type="match status" value="1"/>
</dbReference>
<dbReference type="FunFam" id="1.10.730.10:FF:000006">
    <property type="entry name" value="Arginyl-tRNA synthetase 2, mitochondrial"/>
    <property type="match status" value="1"/>
</dbReference>
<evidence type="ECO:0000256" key="2">
    <source>
        <dbReference type="ARBA" id="ARBA00005594"/>
    </source>
</evidence>
<comment type="caution">
    <text evidence="15">The sequence shown here is derived from an EMBL/GenBank/DDBJ whole genome shotgun (WGS) entry which is preliminary data.</text>
</comment>
<sequence length="569" mass="64162">MNLAVREIAERASGHLGLPPQEIYPLITSPPDEGLGDYALPCFAFAQKLRRSPAEIAKELADVLRGGQHIVNAESAGPYVNITVDRAKLMQYVLSGILSGGENYGRESDGAGKTIVIDYSSPNIARPFSIAHLRSTALGNSLKRIYEHLGYRVVGVNHLGDWGVQFGTLIAAYNRWGSQERVEQDSIYELFRLYVRFNEESERDPMLKEEARAWFKRLEDGDPEALKLWKWFVDESVQAFQRYYELLGVEFTEIRGESAYRDQMAPLIEDLLQKGIAKESQGAIVIPFEEEGLTPLIIRTKDGTTVYATRDLCSAIHHYEKYGFHKKLYVVDAGQSLHFKQLALALGKLGYPWATGLVHVPFGVMLFEDQRMSTRRGHVVFLEEVLKRSIELTRSIIDTIKKSSELTEKEKEQVAQDVGVSAIVYADLSRSRTHDINFRWDEVLNFNGQSGPYVQYTHARLAGVLRKYGKSIPSELTYSLLSHPQEISLAKCLEEFPMKVKHAAEEYEPFVVAGYLGNLAASVNQFYDNCRVLGEEPSLEEARIALVYSAKIVLKKGLELLGMKAPERM</sequence>
<dbReference type="AlphaFoldDB" id="A0A1F5UNJ3"/>
<dbReference type="EMBL" id="MFGX01000131">
    <property type="protein sequence ID" value="OGF52679.1"/>
    <property type="molecule type" value="Genomic_DNA"/>
</dbReference>
<keyword evidence="6 11" id="KW-0547">Nucleotide-binding</keyword>
<evidence type="ECO:0000256" key="3">
    <source>
        <dbReference type="ARBA" id="ARBA00011245"/>
    </source>
</evidence>
<comment type="catalytic activity">
    <reaction evidence="10 11">
        <text>tRNA(Arg) + L-arginine + ATP = L-arginyl-tRNA(Arg) + AMP + diphosphate</text>
        <dbReference type="Rhea" id="RHEA:20301"/>
        <dbReference type="Rhea" id="RHEA-COMP:9658"/>
        <dbReference type="Rhea" id="RHEA-COMP:9673"/>
        <dbReference type="ChEBI" id="CHEBI:30616"/>
        <dbReference type="ChEBI" id="CHEBI:32682"/>
        <dbReference type="ChEBI" id="CHEBI:33019"/>
        <dbReference type="ChEBI" id="CHEBI:78442"/>
        <dbReference type="ChEBI" id="CHEBI:78513"/>
        <dbReference type="ChEBI" id="CHEBI:456215"/>
        <dbReference type="EC" id="6.1.1.19"/>
    </reaction>
</comment>
<dbReference type="Gene3D" id="3.40.50.620">
    <property type="entry name" value="HUPs"/>
    <property type="match status" value="1"/>
</dbReference>
<feature type="domain" description="DALR anticodon binding" evidence="13">
    <location>
        <begin position="454"/>
        <end position="569"/>
    </location>
</feature>
<evidence type="ECO:0000256" key="10">
    <source>
        <dbReference type="ARBA" id="ARBA00049339"/>
    </source>
</evidence>
<evidence type="ECO:0000256" key="8">
    <source>
        <dbReference type="ARBA" id="ARBA00022917"/>
    </source>
</evidence>
<keyword evidence="5 11" id="KW-0436">Ligase</keyword>
<keyword evidence="7 11" id="KW-0067">ATP-binding</keyword>
<organism evidence="15 16">
    <name type="scientific">Fraserbacteria sp. (strain RBG_16_55_9)</name>
    <dbReference type="NCBI Taxonomy" id="1817864"/>
    <lineage>
        <taxon>Bacteria</taxon>
        <taxon>Candidatus Fraseribacteriota</taxon>
    </lineage>
</organism>
<dbReference type="HAMAP" id="MF_00123">
    <property type="entry name" value="Arg_tRNA_synth"/>
    <property type="match status" value="1"/>
</dbReference>
<evidence type="ECO:0000256" key="12">
    <source>
        <dbReference type="RuleBase" id="RU363038"/>
    </source>
</evidence>
<dbReference type="GO" id="GO:0004814">
    <property type="term" value="F:arginine-tRNA ligase activity"/>
    <property type="evidence" value="ECO:0007669"/>
    <property type="project" value="UniProtKB-UniRule"/>
</dbReference>
<dbReference type="InterPro" id="IPR036695">
    <property type="entry name" value="Arg-tRNA-synth_N_sf"/>
</dbReference>
<dbReference type="PANTHER" id="PTHR11956:SF5">
    <property type="entry name" value="ARGININE--TRNA LIGASE, CYTOPLASMIC"/>
    <property type="match status" value="1"/>
</dbReference>
<evidence type="ECO:0000256" key="7">
    <source>
        <dbReference type="ARBA" id="ARBA00022840"/>
    </source>
</evidence>
<reference evidence="15 16" key="1">
    <citation type="journal article" date="2016" name="Nat. Commun.">
        <title>Thousands of microbial genomes shed light on interconnected biogeochemical processes in an aquifer system.</title>
        <authorList>
            <person name="Anantharaman K."/>
            <person name="Brown C.T."/>
            <person name="Hug L.A."/>
            <person name="Sharon I."/>
            <person name="Castelle C.J."/>
            <person name="Probst A.J."/>
            <person name="Thomas B.C."/>
            <person name="Singh A."/>
            <person name="Wilkins M.J."/>
            <person name="Karaoz U."/>
            <person name="Brodie E.L."/>
            <person name="Williams K.H."/>
            <person name="Hubbard S.S."/>
            <person name="Banfield J.F."/>
        </authorList>
    </citation>
    <scope>NUCLEOTIDE SEQUENCE [LARGE SCALE GENOMIC DNA]</scope>
    <source>
        <strain evidence="16">RBG_16_55_9</strain>
    </source>
</reference>
<dbReference type="GO" id="GO:0005524">
    <property type="term" value="F:ATP binding"/>
    <property type="evidence" value="ECO:0007669"/>
    <property type="project" value="UniProtKB-UniRule"/>
</dbReference>
<evidence type="ECO:0000256" key="1">
    <source>
        <dbReference type="ARBA" id="ARBA00004496"/>
    </source>
</evidence>
<dbReference type="Proteomes" id="UP000179157">
    <property type="component" value="Unassembled WGS sequence"/>
</dbReference>
<keyword evidence="9 11" id="KW-0030">Aminoacyl-tRNA synthetase</keyword>
<comment type="subunit">
    <text evidence="3 11">Monomer.</text>
</comment>
<evidence type="ECO:0000256" key="11">
    <source>
        <dbReference type="HAMAP-Rule" id="MF_00123"/>
    </source>
</evidence>
<dbReference type="CDD" id="cd07956">
    <property type="entry name" value="Anticodon_Ia_Arg"/>
    <property type="match status" value="1"/>
</dbReference>
<dbReference type="Pfam" id="PF00750">
    <property type="entry name" value="tRNA-synt_1d"/>
    <property type="match status" value="1"/>
</dbReference>
<evidence type="ECO:0000259" key="14">
    <source>
        <dbReference type="SMART" id="SM01016"/>
    </source>
</evidence>
<dbReference type="GO" id="GO:0005737">
    <property type="term" value="C:cytoplasm"/>
    <property type="evidence" value="ECO:0007669"/>
    <property type="project" value="UniProtKB-SubCell"/>
</dbReference>
<dbReference type="STRING" id="1817864.A2Z21_03655"/>
<dbReference type="FunFam" id="3.40.50.620:FF:000116">
    <property type="entry name" value="Arginine--tRNA ligase"/>
    <property type="match status" value="1"/>
</dbReference>